<proteinExistence type="predicted"/>
<organism evidence="1">
    <name type="scientific">marine sediment metagenome</name>
    <dbReference type="NCBI Taxonomy" id="412755"/>
    <lineage>
        <taxon>unclassified sequences</taxon>
        <taxon>metagenomes</taxon>
        <taxon>ecological metagenomes</taxon>
    </lineage>
</organism>
<dbReference type="AlphaFoldDB" id="X0WBV5"/>
<name>X0WBV5_9ZZZZ</name>
<feature type="non-terminal residue" evidence="1">
    <location>
        <position position="269"/>
    </location>
</feature>
<reference evidence="1" key="1">
    <citation type="journal article" date="2014" name="Front. Microbiol.">
        <title>High frequency of phylogenetically diverse reductive dehalogenase-homologous genes in deep subseafloor sedimentary metagenomes.</title>
        <authorList>
            <person name="Kawai M."/>
            <person name="Futagami T."/>
            <person name="Toyoda A."/>
            <person name="Takaki Y."/>
            <person name="Nishi S."/>
            <person name="Hori S."/>
            <person name="Arai W."/>
            <person name="Tsubouchi T."/>
            <person name="Morono Y."/>
            <person name="Uchiyama I."/>
            <person name="Ito T."/>
            <person name="Fujiyama A."/>
            <person name="Inagaki F."/>
            <person name="Takami H."/>
        </authorList>
    </citation>
    <scope>NUCLEOTIDE SEQUENCE</scope>
    <source>
        <strain evidence="1">Expedition CK06-06</strain>
    </source>
</reference>
<dbReference type="EMBL" id="BARS01023317">
    <property type="protein sequence ID" value="GAG10156.1"/>
    <property type="molecule type" value="Genomic_DNA"/>
</dbReference>
<sequence>TRDFTQIIRVGSTPRLEFGNHPTSDDDPTVAFSTGTSTSNIMYNLTITFDGAVDFTDTDSIGESMTIFGKDYTVGAGTTIDKLYLYESSETVGLSIGGTDPSSTTVTIEGSTYTVELVSATDDAATIKVTDSLGASQSKEINEDASKRVQGVDIAVDLADEDTATNRLLAQITVGANKVLLKSGSKIKEGSDEDSIDGTLVTRSGAYWNVSTGFTIGVVPDDSDIDAITVGESFTDPAFGTLKLDFSGLYSDDDRETITINPAGGDKAT</sequence>
<comment type="caution">
    <text evidence="1">The sequence shown here is derived from an EMBL/GenBank/DDBJ whole genome shotgun (WGS) entry which is preliminary data.</text>
</comment>
<protein>
    <submittedName>
        <fullName evidence="1">Uncharacterized protein</fullName>
    </submittedName>
</protein>
<accession>X0WBV5</accession>
<evidence type="ECO:0000313" key="1">
    <source>
        <dbReference type="EMBL" id="GAG10156.1"/>
    </source>
</evidence>
<feature type="non-terminal residue" evidence="1">
    <location>
        <position position="1"/>
    </location>
</feature>
<gene>
    <name evidence="1" type="ORF">S01H1_37139</name>
</gene>